<keyword evidence="1" id="KW-0812">Transmembrane</keyword>
<sequence>MLLVFNDWFLCLFVNYFVTVGFVLFNIMSINIQFSGLNSALDHVVTIITNIRVDNFVHGL</sequence>
<evidence type="ECO:0000256" key="1">
    <source>
        <dbReference type="SAM" id="Phobius"/>
    </source>
</evidence>
<accession>A0A227JHQ2</accession>
<dbReference type="Proteomes" id="UP000214596">
    <property type="component" value="Unassembled WGS sequence"/>
</dbReference>
<evidence type="ECO:0000313" key="3">
    <source>
        <dbReference type="Proteomes" id="UP000214596"/>
    </source>
</evidence>
<proteinExistence type="predicted"/>
<feature type="transmembrane region" description="Helical" evidence="1">
    <location>
        <begin position="6"/>
        <end position="27"/>
    </location>
</feature>
<dbReference type="AlphaFoldDB" id="A0A227JHQ2"/>
<keyword evidence="1" id="KW-1133">Transmembrane helix</keyword>
<organism evidence="2 3">
    <name type="scientific">Vibrio parahaemolyticus</name>
    <dbReference type="NCBI Taxonomy" id="670"/>
    <lineage>
        <taxon>Bacteria</taxon>
        <taxon>Pseudomonadati</taxon>
        <taxon>Pseudomonadota</taxon>
        <taxon>Gammaproteobacteria</taxon>
        <taxon>Vibrionales</taxon>
        <taxon>Vibrionaceae</taxon>
        <taxon>Vibrio</taxon>
    </lineage>
</organism>
<name>A0A227JHQ2_VIBPH</name>
<gene>
    <name evidence="2" type="ORF">CA163_04745</name>
</gene>
<evidence type="ECO:0000313" key="2">
    <source>
        <dbReference type="EMBL" id="OXE33964.1"/>
    </source>
</evidence>
<dbReference type="EMBL" id="NIXT01000159">
    <property type="protein sequence ID" value="OXE33964.1"/>
    <property type="molecule type" value="Genomic_DNA"/>
</dbReference>
<keyword evidence="1" id="KW-0472">Membrane</keyword>
<protein>
    <submittedName>
        <fullName evidence="2">Uncharacterized protein</fullName>
    </submittedName>
</protein>
<comment type="caution">
    <text evidence="2">The sequence shown here is derived from an EMBL/GenBank/DDBJ whole genome shotgun (WGS) entry which is preliminary data.</text>
</comment>
<reference evidence="2 3" key="1">
    <citation type="journal article" date="2017" name="Appl. Environ. Microbiol.">
        <title>Parallel evolution of two clades of a major Atlantic endemic Vibrio parahaemolyticus pathogen lineage by independent acquisition of related pathogenicity islands.</title>
        <authorList>
            <person name="Xu F."/>
            <person name="Gonzalez-Escalona N."/>
            <person name="Drees K.P."/>
            <person name="Sebra R.P."/>
            <person name="Cooper V.S."/>
            <person name="Jones S.H."/>
            <person name="Whistler C.A."/>
        </authorList>
    </citation>
    <scope>NUCLEOTIDE SEQUENCE [LARGE SCALE GENOMIC DNA]</scope>
    <source>
        <strain evidence="2 3">MAVP-3</strain>
    </source>
</reference>